<feature type="domain" description="Peptidase C51" evidence="1">
    <location>
        <begin position="106"/>
        <end position="198"/>
    </location>
</feature>
<proteinExistence type="predicted"/>
<evidence type="ECO:0000313" key="3">
    <source>
        <dbReference type="Proteomes" id="UP000627838"/>
    </source>
</evidence>
<dbReference type="Gene3D" id="3.90.1720.60">
    <property type="match status" value="1"/>
</dbReference>
<dbReference type="RefSeq" id="WP_225961213.1">
    <property type="nucleotide sequence ID" value="NZ_JADBDZ010000001.1"/>
</dbReference>
<evidence type="ECO:0000313" key="2">
    <source>
        <dbReference type="EMBL" id="MBE1533600.1"/>
    </source>
</evidence>
<gene>
    <name evidence="2" type="ORF">H4W34_003433</name>
</gene>
<accession>A0ABR9JSP6</accession>
<protein>
    <recommendedName>
        <fullName evidence="1">Peptidase C51 domain-containing protein</fullName>
    </recommendedName>
</protein>
<dbReference type="EMBL" id="JADBDZ010000001">
    <property type="protein sequence ID" value="MBE1533600.1"/>
    <property type="molecule type" value="Genomic_DNA"/>
</dbReference>
<keyword evidence="3" id="KW-1185">Reference proteome</keyword>
<dbReference type="InterPro" id="IPR038765">
    <property type="entry name" value="Papain-like_cys_pep_sf"/>
</dbReference>
<reference evidence="2 3" key="1">
    <citation type="submission" date="2020-10" db="EMBL/GenBank/DDBJ databases">
        <title>Sequencing the genomes of 1000 actinobacteria strains.</title>
        <authorList>
            <person name="Klenk H.-P."/>
        </authorList>
    </citation>
    <scope>NUCLEOTIDE SEQUENCE [LARGE SCALE GENOMIC DNA]</scope>
    <source>
        <strain evidence="2 3">DSM 46744</strain>
    </source>
</reference>
<organism evidence="2 3">
    <name type="scientific">Actinomadura algeriensis</name>
    <dbReference type="NCBI Taxonomy" id="1679523"/>
    <lineage>
        <taxon>Bacteria</taxon>
        <taxon>Bacillati</taxon>
        <taxon>Actinomycetota</taxon>
        <taxon>Actinomycetes</taxon>
        <taxon>Streptosporangiales</taxon>
        <taxon>Thermomonosporaceae</taxon>
        <taxon>Actinomadura</taxon>
    </lineage>
</organism>
<sequence>MTPENQRTDAAEAANMDKVDVHWGVHNPTEPDEAQVLERLYGAPEPDGVFRLAAAATTTAPTAAAVPSGARAMIEEARKSLGMSGRPNEITREYASRHGDAFLSAPWCDMAITYWARHSGTAEAVLPAGDRAYTPWHAGDFQEIGRWHDGTTSRVNAAKPGDIVFFDWGESNTIGAIDHVGVVERVLGGGRVQTIEGNTGDACKRRVRGSGVIAGYGRPAYNEEDDMPDYVSVGVESPQELPPNEWVTVTWGKEYADAEHHHWDKGGTSFVIGPARYSVTANVRISGLPKGTELQARAIENAEDGSGFDSGPLAEYTATDGDTFVHYALPADTVGEGYRVRFQVIHYGTAPARLVGGSAKAFAWPT</sequence>
<dbReference type="Proteomes" id="UP000627838">
    <property type="component" value="Unassembled WGS sequence"/>
</dbReference>
<dbReference type="SUPFAM" id="SSF54001">
    <property type="entry name" value="Cysteine proteinases"/>
    <property type="match status" value="1"/>
</dbReference>
<comment type="caution">
    <text evidence="2">The sequence shown here is derived from an EMBL/GenBank/DDBJ whole genome shotgun (WGS) entry which is preliminary data.</text>
</comment>
<evidence type="ECO:0000259" key="1">
    <source>
        <dbReference type="Pfam" id="PF05257"/>
    </source>
</evidence>
<dbReference type="InterPro" id="IPR007921">
    <property type="entry name" value="CHAP_dom"/>
</dbReference>
<dbReference type="Pfam" id="PF05257">
    <property type="entry name" value="CHAP"/>
    <property type="match status" value="1"/>
</dbReference>
<name>A0ABR9JSP6_9ACTN</name>